<accession>A0A080N5N7</accession>
<dbReference type="InterPro" id="IPR010428">
    <property type="entry name" value="Zincin_1"/>
</dbReference>
<dbReference type="InterPro" id="IPR038555">
    <property type="entry name" value="Zincin_1_sf"/>
</dbReference>
<protein>
    <submittedName>
        <fullName evidence="1">Putative zinc metallo-peptidase</fullName>
    </submittedName>
</protein>
<dbReference type="EMBL" id="ATLK01000001">
    <property type="protein sequence ID" value="KFF30839.1"/>
    <property type="molecule type" value="Genomic_DNA"/>
</dbReference>
<dbReference type="Proteomes" id="UP000028730">
    <property type="component" value="Unassembled WGS sequence"/>
</dbReference>
<sequence length="130" mass="15069">MGAEHAPPQFGVRLPRYRTRAGFFDDITASQIKRLNAAWPELVEPVQFAVEDVPPSEPAFWEGRRSLTSRAFPSGRGIPARIVLYRMPLQMHHPDREDLQWAIHDELVLRLAQLYGRRPSQIDPQWDQDE</sequence>
<dbReference type="AlphaFoldDB" id="A0A080N5N7"/>
<gene>
    <name evidence="1" type="ORF">BBOMB_0153</name>
</gene>
<name>A0A080N5N7_9BIFI</name>
<dbReference type="SUPFAM" id="SSF55486">
    <property type="entry name" value="Metalloproteases ('zincins'), catalytic domain"/>
    <property type="match status" value="1"/>
</dbReference>
<reference evidence="1 2" key="1">
    <citation type="journal article" date="2014" name="Appl. Environ. Microbiol.">
        <title>Genomic encyclopedia of type strains of the genus Bifidobacterium.</title>
        <authorList>
            <person name="Milani C."/>
            <person name="Lugli G.A."/>
            <person name="Duranti S."/>
            <person name="Turroni F."/>
            <person name="Bottacini F."/>
            <person name="Mangifesta M."/>
            <person name="Sanchez B."/>
            <person name="Viappiani A."/>
            <person name="Mancabelli L."/>
            <person name="Taminiau B."/>
            <person name="Delcenserie V."/>
            <person name="Barrangou R."/>
            <person name="Margolles A."/>
            <person name="van Sinderen D."/>
            <person name="Ventura M."/>
        </authorList>
    </citation>
    <scope>NUCLEOTIDE SEQUENCE [LARGE SCALE GENOMIC DNA]</scope>
    <source>
        <strain evidence="1 2">DSM 19703</strain>
    </source>
</reference>
<evidence type="ECO:0000313" key="2">
    <source>
        <dbReference type="Proteomes" id="UP000028730"/>
    </source>
</evidence>
<dbReference type="eggNOG" id="COG3824">
    <property type="taxonomic scope" value="Bacteria"/>
</dbReference>
<dbReference type="Gene3D" id="3.30.2010.20">
    <property type="match status" value="1"/>
</dbReference>
<keyword evidence="2" id="KW-1185">Reference proteome</keyword>
<dbReference type="CDD" id="cd12954">
    <property type="entry name" value="MMP_TTHA0227_like_1"/>
    <property type="match status" value="1"/>
</dbReference>
<comment type="caution">
    <text evidence="1">The sequence shown here is derived from an EMBL/GenBank/DDBJ whole genome shotgun (WGS) entry which is preliminary data.</text>
</comment>
<evidence type="ECO:0000313" key="1">
    <source>
        <dbReference type="EMBL" id="KFF30839.1"/>
    </source>
</evidence>
<proteinExistence type="predicted"/>
<organism evidence="1 2">
    <name type="scientific">Bifidobacterium bombi DSM 19703</name>
    <dbReference type="NCBI Taxonomy" id="1341695"/>
    <lineage>
        <taxon>Bacteria</taxon>
        <taxon>Bacillati</taxon>
        <taxon>Actinomycetota</taxon>
        <taxon>Actinomycetes</taxon>
        <taxon>Bifidobacteriales</taxon>
        <taxon>Bifidobacteriaceae</taxon>
        <taxon>Bifidobacterium</taxon>
    </lineage>
</organism>
<dbReference type="Pfam" id="PF06262">
    <property type="entry name" value="Zincin_1"/>
    <property type="match status" value="1"/>
</dbReference>
<dbReference type="STRING" id="1341695.BBOMB_0153"/>